<evidence type="ECO:0008006" key="3">
    <source>
        <dbReference type="Google" id="ProtNLM"/>
    </source>
</evidence>
<protein>
    <recommendedName>
        <fullName evidence="3">Signal peptidase, endoplasmic reticulum-type</fullName>
    </recommendedName>
</protein>
<proteinExistence type="predicted"/>
<dbReference type="Proteomes" id="UP000199034">
    <property type="component" value="Unassembled WGS sequence"/>
</dbReference>
<name>A0A1G6JQ95_9ACTN</name>
<dbReference type="GO" id="GO:0004252">
    <property type="term" value="F:serine-type endopeptidase activity"/>
    <property type="evidence" value="ECO:0007669"/>
    <property type="project" value="InterPro"/>
</dbReference>
<evidence type="ECO:0000313" key="1">
    <source>
        <dbReference type="EMBL" id="SDC20894.1"/>
    </source>
</evidence>
<reference evidence="2" key="1">
    <citation type="submission" date="2016-10" db="EMBL/GenBank/DDBJ databases">
        <authorList>
            <person name="Varghese N."/>
            <person name="Submissions S."/>
        </authorList>
    </citation>
    <scope>NUCLEOTIDE SEQUENCE [LARGE SCALE GENOMIC DNA]</scope>
    <source>
        <strain evidence="2">CGMCC 4.6858</strain>
    </source>
</reference>
<evidence type="ECO:0000313" key="2">
    <source>
        <dbReference type="Proteomes" id="UP000199034"/>
    </source>
</evidence>
<accession>A0A1G6JQ95</accession>
<dbReference type="STRING" id="1045774.SAMN05421872_101550"/>
<organism evidence="1 2">
    <name type="scientific">Nocardioides lianchengensis</name>
    <dbReference type="NCBI Taxonomy" id="1045774"/>
    <lineage>
        <taxon>Bacteria</taxon>
        <taxon>Bacillati</taxon>
        <taxon>Actinomycetota</taxon>
        <taxon>Actinomycetes</taxon>
        <taxon>Propionibacteriales</taxon>
        <taxon>Nocardioidaceae</taxon>
        <taxon>Nocardioides</taxon>
    </lineage>
</organism>
<keyword evidence="2" id="KW-1185">Reference proteome</keyword>
<dbReference type="CDD" id="cd06530">
    <property type="entry name" value="S26_SPase_I"/>
    <property type="match status" value="1"/>
</dbReference>
<dbReference type="InterPro" id="IPR019533">
    <property type="entry name" value="Peptidase_S26"/>
</dbReference>
<dbReference type="GO" id="GO:0006465">
    <property type="term" value="P:signal peptide processing"/>
    <property type="evidence" value="ECO:0007669"/>
    <property type="project" value="InterPro"/>
</dbReference>
<dbReference type="EMBL" id="FMZM01000001">
    <property type="protein sequence ID" value="SDC20894.1"/>
    <property type="molecule type" value="Genomic_DNA"/>
</dbReference>
<gene>
    <name evidence="1" type="ORF">SAMN05421872_101550</name>
</gene>
<sequence>MVVAAFLAPLTLLTLLPVMLGLDRYVVTSDAMGGSMGRGALVYAHPVPVGDLAVGDVITFTPPRSAPGARVTRRVVALDAAEARTQGDARPMPDPWTVPLDQPVQSKVVLAVPWVGYPFTGPVARTTWAVAGLGAGAVLAVGARRSALARRRPGALSPTGVSRVIT</sequence>
<dbReference type="AlphaFoldDB" id="A0A1G6JQ95"/>